<dbReference type="EMBL" id="FNRQ01000001">
    <property type="protein sequence ID" value="SEA14935.1"/>
    <property type="molecule type" value="Genomic_DNA"/>
</dbReference>
<dbReference type="STRING" id="83784.SAMN05192564_101448"/>
<protein>
    <submittedName>
        <fullName evidence="4">RNA polymerase sigma-70 factor, ECF subfamily</fullName>
    </submittedName>
</protein>
<dbReference type="RefSeq" id="WP_090528349.1">
    <property type="nucleotide sequence ID" value="NZ_FNRQ01000001.1"/>
</dbReference>
<dbReference type="InterPro" id="IPR032710">
    <property type="entry name" value="NTF2-like_dom_sf"/>
</dbReference>
<evidence type="ECO:0000313" key="5">
    <source>
        <dbReference type="Proteomes" id="UP000198638"/>
    </source>
</evidence>
<keyword evidence="5" id="KW-1185">Reference proteome</keyword>
<dbReference type="OrthoDB" id="3211555at2"/>
<dbReference type="SUPFAM" id="SSF54427">
    <property type="entry name" value="NTF2-like"/>
    <property type="match status" value="1"/>
</dbReference>
<dbReference type="InterPro" id="IPR013325">
    <property type="entry name" value="RNA_pol_sigma_r2"/>
</dbReference>
<dbReference type="InterPro" id="IPR013324">
    <property type="entry name" value="RNA_pol_sigma_r3/r4-like"/>
</dbReference>
<evidence type="ECO:0000259" key="2">
    <source>
        <dbReference type="Pfam" id="PF04542"/>
    </source>
</evidence>
<dbReference type="Pfam" id="PF08281">
    <property type="entry name" value="Sigma70_r4_2"/>
    <property type="match status" value="1"/>
</dbReference>
<sequence length="315" mass="34056">MTQDEIDKVATFAASRGKLMSLAYRMLGSRAEAEDVVQDAWLKWHLADASTVLTPAAWLTTLTVRLAIDRLRHLRMERQSRAAGWLPEPWLDGIAPSAEEEALRASAMSYGLLLLLERLTPDERAAFVLHEAFDCDYADIAQTIGKSVANCRQIVHRAKTRLQRAGDGRRAGGKPEPTVDPSAHARVVERLRAAIEAQDRAQLLCLFAEDAVVLGDAEEVDAGAAIASARWVDQVSSSVHTAEAVTINGRAGVALLSPEGEITGLLDVVGVRDGRIVRLGVVSSAGSLRAVNAAWGARAVMRLLRRIGRAEPVMC</sequence>
<organism evidence="4 5">
    <name type="scientific">Paraburkholderia sartisoli</name>
    <dbReference type="NCBI Taxonomy" id="83784"/>
    <lineage>
        <taxon>Bacteria</taxon>
        <taxon>Pseudomonadati</taxon>
        <taxon>Pseudomonadota</taxon>
        <taxon>Betaproteobacteria</taxon>
        <taxon>Burkholderiales</taxon>
        <taxon>Burkholderiaceae</taxon>
        <taxon>Paraburkholderia</taxon>
    </lineage>
</organism>
<dbReference type="GO" id="GO:0016987">
    <property type="term" value="F:sigma factor activity"/>
    <property type="evidence" value="ECO:0007669"/>
    <property type="project" value="InterPro"/>
</dbReference>
<dbReference type="PANTHER" id="PTHR30173:SF36">
    <property type="entry name" value="ECF RNA POLYMERASE SIGMA FACTOR SIGJ"/>
    <property type="match status" value="1"/>
</dbReference>
<evidence type="ECO:0000256" key="1">
    <source>
        <dbReference type="ARBA" id="ARBA00011344"/>
    </source>
</evidence>
<dbReference type="InterPro" id="IPR013249">
    <property type="entry name" value="RNA_pol_sigma70_r4_t2"/>
</dbReference>
<evidence type="ECO:0000259" key="3">
    <source>
        <dbReference type="Pfam" id="PF08281"/>
    </source>
</evidence>
<dbReference type="AlphaFoldDB" id="A0A1H3YTP5"/>
<dbReference type="Pfam" id="PF04542">
    <property type="entry name" value="Sigma70_r2"/>
    <property type="match status" value="1"/>
</dbReference>
<dbReference type="InterPro" id="IPR007627">
    <property type="entry name" value="RNA_pol_sigma70_r2"/>
</dbReference>
<dbReference type="Gene3D" id="1.10.10.10">
    <property type="entry name" value="Winged helix-like DNA-binding domain superfamily/Winged helix DNA-binding domain"/>
    <property type="match status" value="1"/>
</dbReference>
<dbReference type="Gene3D" id="3.10.450.50">
    <property type="match status" value="1"/>
</dbReference>
<proteinExistence type="predicted"/>
<dbReference type="GO" id="GO:0003677">
    <property type="term" value="F:DNA binding"/>
    <property type="evidence" value="ECO:0007669"/>
    <property type="project" value="InterPro"/>
</dbReference>
<dbReference type="InterPro" id="IPR014284">
    <property type="entry name" value="RNA_pol_sigma-70_dom"/>
</dbReference>
<comment type="subunit">
    <text evidence="1">Interacts transiently with the RNA polymerase catalytic core formed by RpoA, RpoB, RpoC and RpoZ (2 alpha, 1 beta, 1 beta' and 1 omega subunit) to form the RNA polymerase holoenzyme that can initiate transcription.</text>
</comment>
<dbReference type="Gene3D" id="1.10.1740.10">
    <property type="match status" value="1"/>
</dbReference>
<dbReference type="SUPFAM" id="SSF88946">
    <property type="entry name" value="Sigma2 domain of RNA polymerase sigma factors"/>
    <property type="match status" value="1"/>
</dbReference>
<accession>A0A1H3YTP5</accession>
<gene>
    <name evidence="4" type="ORF">SAMN05192564_101448</name>
</gene>
<dbReference type="GO" id="GO:0006352">
    <property type="term" value="P:DNA-templated transcription initiation"/>
    <property type="evidence" value="ECO:0007669"/>
    <property type="project" value="InterPro"/>
</dbReference>
<name>A0A1H3YTP5_9BURK</name>
<evidence type="ECO:0000313" key="4">
    <source>
        <dbReference type="EMBL" id="SEA14935.1"/>
    </source>
</evidence>
<feature type="domain" description="RNA polymerase sigma factor 70 region 4 type 2" evidence="3">
    <location>
        <begin position="112"/>
        <end position="162"/>
    </location>
</feature>
<dbReference type="InterPro" id="IPR036388">
    <property type="entry name" value="WH-like_DNA-bd_sf"/>
</dbReference>
<feature type="domain" description="RNA polymerase sigma-70 region 2" evidence="2">
    <location>
        <begin position="14"/>
        <end position="74"/>
    </location>
</feature>
<reference evidence="5" key="1">
    <citation type="submission" date="2016-10" db="EMBL/GenBank/DDBJ databases">
        <authorList>
            <person name="Varghese N."/>
            <person name="Submissions S."/>
        </authorList>
    </citation>
    <scope>NUCLEOTIDE SEQUENCE [LARGE SCALE GENOMIC DNA]</scope>
    <source>
        <strain evidence="5">LMG 24000</strain>
    </source>
</reference>
<dbReference type="InterPro" id="IPR052704">
    <property type="entry name" value="ECF_Sigma-70_Domain"/>
</dbReference>
<dbReference type="SUPFAM" id="SSF88659">
    <property type="entry name" value="Sigma3 and sigma4 domains of RNA polymerase sigma factors"/>
    <property type="match status" value="1"/>
</dbReference>
<dbReference type="Proteomes" id="UP000198638">
    <property type="component" value="Unassembled WGS sequence"/>
</dbReference>
<dbReference type="PANTHER" id="PTHR30173">
    <property type="entry name" value="SIGMA 19 FACTOR"/>
    <property type="match status" value="1"/>
</dbReference>
<dbReference type="NCBIfam" id="TIGR02937">
    <property type="entry name" value="sigma70-ECF"/>
    <property type="match status" value="1"/>
</dbReference>